<sequence>MRESVVSFMAMDDMWHRRVPEGKTWRIPIVGLVPIVDAVVGVLVALAVGAAGVLIAAVQNHLGDLGSCDVIVVAGLAVVFFLRRRLPIASAAGVTLIWIVGTYVTPYMVNNWASTLAFFFSYYSLMVWARTRRAAWGSMLGVFVVIMGWVTVVLAFGHSLSERLRAISPDSKGDEIIYLVLTYVVVNIPSWWARPSSARYRGCGPVTWPI</sequence>
<organism evidence="2 3">
    <name type="scientific">Cutibacterium modestum</name>
    <dbReference type="NCBI Taxonomy" id="2559073"/>
    <lineage>
        <taxon>Bacteria</taxon>
        <taxon>Bacillati</taxon>
        <taxon>Actinomycetota</taxon>
        <taxon>Actinomycetes</taxon>
        <taxon>Propionibacteriales</taxon>
        <taxon>Propionibacteriaceae</taxon>
        <taxon>Cutibacterium</taxon>
    </lineage>
</organism>
<evidence type="ECO:0000313" key="3">
    <source>
        <dbReference type="Proteomes" id="UP000825072"/>
    </source>
</evidence>
<dbReference type="EMBL" id="AP024747">
    <property type="protein sequence ID" value="BCY25395.1"/>
    <property type="molecule type" value="Genomic_DNA"/>
</dbReference>
<accession>A0AAD1KQT8</accession>
<evidence type="ECO:0000256" key="1">
    <source>
        <dbReference type="SAM" id="Phobius"/>
    </source>
</evidence>
<feature type="transmembrane region" description="Helical" evidence="1">
    <location>
        <begin position="88"/>
        <end position="106"/>
    </location>
</feature>
<feature type="transmembrane region" description="Helical" evidence="1">
    <location>
        <begin position="136"/>
        <end position="156"/>
    </location>
</feature>
<feature type="transmembrane region" description="Helical" evidence="1">
    <location>
        <begin position="27"/>
        <end position="56"/>
    </location>
</feature>
<keyword evidence="1" id="KW-0472">Membrane</keyword>
<dbReference type="Proteomes" id="UP000825072">
    <property type="component" value="Chromosome 1"/>
</dbReference>
<proteinExistence type="predicted"/>
<protein>
    <submittedName>
        <fullName evidence="2">Uncharacterized protein</fullName>
    </submittedName>
</protein>
<keyword evidence="1" id="KW-1133">Transmembrane helix</keyword>
<evidence type="ECO:0000313" key="2">
    <source>
        <dbReference type="EMBL" id="BCY25395.1"/>
    </source>
</evidence>
<reference evidence="2" key="1">
    <citation type="submission" date="2021-06" db="EMBL/GenBank/DDBJ databases">
        <title>Genome sequence of Cutibacterium modestum strain KB17-24694.</title>
        <authorList>
            <person name="Dekio I."/>
            <person name="Asahina A."/>
            <person name="Nishida M."/>
        </authorList>
    </citation>
    <scope>NUCLEOTIDE SEQUENCE</scope>
    <source>
        <strain evidence="2">KB17-24694</strain>
    </source>
</reference>
<feature type="transmembrane region" description="Helical" evidence="1">
    <location>
        <begin position="176"/>
        <end position="193"/>
    </location>
</feature>
<keyword evidence="1" id="KW-0812">Transmembrane</keyword>
<dbReference type="AlphaFoldDB" id="A0AAD1KQT8"/>
<gene>
    <name evidence="2" type="ORF">KB1_13850</name>
</gene>
<feature type="transmembrane region" description="Helical" evidence="1">
    <location>
        <begin position="112"/>
        <end position="129"/>
    </location>
</feature>
<feature type="transmembrane region" description="Helical" evidence="1">
    <location>
        <begin position="62"/>
        <end position="81"/>
    </location>
</feature>
<name>A0AAD1KQT8_9ACTN</name>